<organism evidence="1">
    <name type="scientific">Arundo donax</name>
    <name type="common">Giant reed</name>
    <name type="synonym">Donax arundinaceus</name>
    <dbReference type="NCBI Taxonomy" id="35708"/>
    <lineage>
        <taxon>Eukaryota</taxon>
        <taxon>Viridiplantae</taxon>
        <taxon>Streptophyta</taxon>
        <taxon>Embryophyta</taxon>
        <taxon>Tracheophyta</taxon>
        <taxon>Spermatophyta</taxon>
        <taxon>Magnoliopsida</taxon>
        <taxon>Liliopsida</taxon>
        <taxon>Poales</taxon>
        <taxon>Poaceae</taxon>
        <taxon>PACMAD clade</taxon>
        <taxon>Arundinoideae</taxon>
        <taxon>Arundineae</taxon>
        <taxon>Arundo</taxon>
    </lineage>
</organism>
<sequence>MFERAMRSAWGRRFYSHSNRPKPIHGSL</sequence>
<reference evidence="1" key="2">
    <citation type="journal article" date="2015" name="Data Brief">
        <title>Shoot transcriptome of the giant reed, Arundo donax.</title>
        <authorList>
            <person name="Barrero R.A."/>
            <person name="Guerrero F.D."/>
            <person name="Moolhuijzen P."/>
            <person name="Goolsby J.A."/>
            <person name="Tidwell J."/>
            <person name="Bellgard S.E."/>
            <person name="Bellgard M.I."/>
        </authorList>
    </citation>
    <scope>NUCLEOTIDE SEQUENCE</scope>
    <source>
        <tissue evidence="1">Shoot tissue taken approximately 20 cm above the soil surface</tissue>
    </source>
</reference>
<evidence type="ECO:0000313" key="1">
    <source>
        <dbReference type="EMBL" id="JAE17322.1"/>
    </source>
</evidence>
<accession>A0A0A9FYI0</accession>
<name>A0A0A9FYI0_ARUDO</name>
<dbReference type="AlphaFoldDB" id="A0A0A9FYI0"/>
<reference evidence="1" key="1">
    <citation type="submission" date="2014-09" db="EMBL/GenBank/DDBJ databases">
        <authorList>
            <person name="Magalhaes I.L.F."/>
            <person name="Oliveira U."/>
            <person name="Santos F.R."/>
            <person name="Vidigal T.H.D.A."/>
            <person name="Brescovit A.D."/>
            <person name="Santos A.J."/>
        </authorList>
    </citation>
    <scope>NUCLEOTIDE SEQUENCE</scope>
    <source>
        <tissue evidence="1">Shoot tissue taken approximately 20 cm above the soil surface</tissue>
    </source>
</reference>
<dbReference type="EMBL" id="GBRH01180574">
    <property type="protein sequence ID" value="JAE17322.1"/>
    <property type="molecule type" value="Transcribed_RNA"/>
</dbReference>
<protein>
    <submittedName>
        <fullName evidence="1">Uncharacterized protein</fullName>
    </submittedName>
</protein>
<proteinExistence type="predicted"/>